<reference evidence="6 7" key="1">
    <citation type="submission" date="2020-07" db="EMBL/GenBank/DDBJ databases">
        <title>Taxonomic revisions and descriptions of new bacterial species based on genomic comparisons in the high-G+C-content subgroup of the family Alcaligenaceae.</title>
        <authorList>
            <person name="Szabo A."/>
            <person name="Felfoldi T."/>
        </authorList>
    </citation>
    <scope>NUCLEOTIDE SEQUENCE [LARGE SCALE GENOMIC DNA]</scope>
    <source>
        <strain evidence="6 7">DSM 25264</strain>
    </source>
</reference>
<sequence length="536" mass="57306">MNFTDLLSKHAAERPDAIALYDVDHAVSYRALHEEANRLAALLHEQGARSGDRLALWLPNSFAWLAIFLACARLGITVVAMNTRFRSREAGDLISRGRCRWLAMWPSFKGLPFTQILRDIDSSLLSGIEGVLVVGDAPTEPPIPAARMLGYDNMPTAPLPASLQMPAGTAHALVYTTSGTTSQSKLVVHDQQTMITHGHAVARFHGIKTDDAILMGAPFCGAFGFSAALAGLASGAALISSPVLDPAECARQIRQYRATHTFANNELLDRILDAAGDQENPFPSLRIAGFASFAPSLGDLPQRAEKAGISLVGLYGSSELQALVAAQKADAPLSVREQPGGELASPEARVRARDTESGKILPHGEIGEIEILSPSLMKGYLDNEAATQKAVDAEGYFRTGDLGHTVDSHSFVFHARKGDFLRLSGFLVNPIEIEQFIEALDGITACQVVGVAHQGKTVPVAFALADEGSRITEQDVIAHCRASLAHFKIPVRAAIIEAFPVVESANSNKIQRGKLQDMALALLDSAATSKASAARR</sequence>
<feature type="transmembrane region" description="Helical" evidence="3">
    <location>
        <begin position="213"/>
        <end position="239"/>
    </location>
</feature>
<dbReference type="InterPro" id="IPR025110">
    <property type="entry name" value="AMP-bd_C"/>
</dbReference>
<dbReference type="PANTHER" id="PTHR43201:SF5">
    <property type="entry name" value="MEDIUM-CHAIN ACYL-COA LIGASE ACSF2, MITOCHONDRIAL"/>
    <property type="match status" value="1"/>
</dbReference>
<dbReference type="Gene3D" id="3.30.300.30">
    <property type="match status" value="1"/>
</dbReference>
<dbReference type="PANTHER" id="PTHR43201">
    <property type="entry name" value="ACYL-COA SYNTHETASE"/>
    <property type="match status" value="1"/>
</dbReference>
<proteinExistence type="inferred from homology"/>
<feature type="domain" description="AMP-binding enzyme C-terminal" evidence="5">
    <location>
        <begin position="432"/>
        <end position="503"/>
    </location>
</feature>
<dbReference type="GO" id="GO:0031956">
    <property type="term" value="F:medium-chain fatty acid-CoA ligase activity"/>
    <property type="evidence" value="ECO:0007669"/>
    <property type="project" value="TreeGrafter"/>
</dbReference>
<protein>
    <submittedName>
        <fullName evidence="6">AMP-binding protein</fullName>
    </submittedName>
</protein>
<keyword evidence="2" id="KW-0436">Ligase</keyword>
<dbReference type="OrthoDB" id="8185589at2"/>
<name>A0A853FC00_9BURK</name>
<feature type="domain" description="AMP-dependent synthetase/ligase" evidence="4">
    <location>
        <begin position="8"/>
        <end position="381"/>
    </location>
</feature>
<keyword evidence="3" id="KW-0812">Transmembrane</keyword>
<comment type="caution">
    <text evidence="6">The sequence shown here is derived from an EMBL/GenBank/DDBJ whole genome shotgun (WGS) entry which is preliminary data.</text>
</comment>
<dbReference type="RefSeq" id="WP_129968391.1">
    <property type="nucleotide sequence ID" value="NZ_JACCEW010000002.1"/>
</dbReference>
<keyword evidence="7" id="KW-1185">Reference proteome</keyword>
<evidence type="ECO:0000256" key="1">
    <source>
        <dbReference type="ARBA" id="ARBA00006432"/>
    </source>
</evidence>
<dbReference type="EMBL" id="JACCEW010000002">
    <property type="protein sequence ID" value="NYT36410.1"/>
    <property type="molecule type" value="Genomic_DNA"/>
</dbReference>
<dbReference type="InterPro" id="IPR000873">
    <property type="entry name" value="AMP-dep_synth/lig_dom"/>
</dbReference>
<evidence type="ECO:0000313" key="6">
    <source>
        <dbReference type="EMBL" id="NYT36410.1"/>
    </source>
</evidence>
<evidence type="ECO:0000313" key="7">
    <source>
        <dbReference type="Proteomes" id="UP000580517"/>
    </source>
</evidence>
<keyword evidence="3" id="KW-0472">Membrane</keyword>
<dbReference type="GO" id="GO:0006631">
    <property type="term" value="P:fatty acid metabolic process"/>
    <property type="evidence" value="ECO:0007669"/>
    <property type="project" value="TreeGrafter"/>
</dbReference>
<gene>
    <name evidence="6" type="ORF">H0A68_05960</name>
</gene>
<accession>A0A853FC00</accession>
<feature type="transmembrane region" description="Helical" evidence="3">
    <location>
        <begin position="62"/>
        <end position="81"/>
    </location>
</feature>
<keyword evidence="3" id="KW-1133">Transmembrane helix</keyword>
<organism evidence="6 7">
    <name type="scientific">Allopusillimonas soli</name>
    <dbReference type="NCBI Taxonomy" id="659016"/>
    <lineage>
        <taxon>Bacteria</taxon>
        <taxon>Pseudomonadati</taxon>
        <taxon>Pseudomonadota</taxon>
        <taxon>Betaproteobacteria</taxon>
        <taxon>Burkholderiales</taxon>
        <taxon>Alcaligenaceae</taxon>
        <taxon>Allopusillimonas</taxon>
    </lineage>
</organism>
<evidence type="ECO:0000259" key="5">
    <source>
        <dbReference type="Pfam" id="PF13193"/>
    </source>
</evidence>
<dbReference type="InterPro" id="IPR042099">
    <property type="entry name" value="ANL_N_sf"/>
</dbReference>
<dbReference type="CDD" id="cd04433">
    <property type="entry name" value="AFD_class_I"/>
    <property type="match status" value="1"/>
</dbReference>
<evidence type="ECO:0000256" key="2">
    <source>
        <dbReference type="ARBA" id="ARBA00022598"/>
    </source>
</evidence>
<evidence type="ECO:0000259" key="4">
    <source>
        <dbReference type="Pfam" id="PF00501"/>
    </source>
</evidence>
<dbReference type="Pfam" id="PF13193">
    <property type="entry name" value="AMP-binding_C"/>
    <property type="match status" value="1"/>
</dbReference>
<dbReference type="AlphaFoldDB" id="A0A853FC00"/>
<evidence type="ECO:0000256" key="3">
    <source>
        <dbReference type="SAM" id="Phobius"/>
    </source>
</evidence>
<dbReference type="InterPro" id="IPR045851">
    <property type="entry name" value="AMP-bd_C_sf"/>
</dbReference>
<dbReference type="SUPFAM" id="SSF56801">
    <property type="entry name" value="Acetyl-CoA synthetase-like"/>
    <property type="match status" value="1"/>
</dbReference>
<dbReference type="Proteomes" id="UP000580517">
    <property type="component" value="Unassembled WGS sequence"/>
</dbReference>
<dbReference type="NCBIfam" id="NF004814">
    <property type="entry name" value="PRK06164.1"/>
    <property type="match status" value="1"/>
</dbReference>
<comment type="similarity">
    <text evidence="1">Belongs to the ATP-dependent AMP-binding enzyme family.</text>
</comment>
<dbReference type="Gene3D" id="3.40.50.12780">
    <property type="entry name" value="N-terminal domain of ligase-like"/>
    <property type="match status" value="1"/>
</dbReference>
<dbReference type="Pfam" id="PF00501">
    <property type="entry name" value="AMP-binding"/>
    <property type="match status" value="1"/>
</dbReference>